<feature type="domain" description="Cytochrome b/b6 N-terminal region profile" evidence="15">
    <location>
        <begin position="1"/>
        <end position="209"/>
    </location>
</feature>
<keyword evidence="6 14" id="KW-0812">Transmembrane</keyword>
<comment type="subcellular location">
    <subcellularLocation>
        <location evidence="1">Mitochondrion inner membrane</location>
        <topology evidence="1">Multi-pass membrane protein</topology>
    </subcellularLocation>
</comment>
<dbReference type="GO" id="GO:0008121">
    <property type="term" value="F:quinol-cytochrome-c reductase activity"/>
    <property type="evidence" value="ECO:0007669"/>
    <property type="project" value="TreeGrafter"/>
</dbReference>
<sequence length="377" mass="42360">MLNYQNLDPISSTMMESLVKHPVPTNINSWWNFGSLLGLSLMIQIITGLLAAMHFTSDISTAFDSVEHMMRDVPNGWLIRILHANGASMFFICLYLHTFRGIYYSSFKLFHTWMIGVTMMFLVMATAFIGYVLPWGQMSFWGALVITSLISAIPYIGTDLIVWIWGNSSVSGATLTRFFALHFLLPFIISAAVMVHLIFLHQSGSSNPLGINSKSDNFSFHPFHSSKDAFMSLMLILILLVVSLEYPFALGDTENFIPADPIVTPIHIQPEWYFLFAYAILRSIPSKLGGVMALVASIAILYTLPFLISSKLNSNQFYPIAKFSLWTLLAVTILLTWIGAQPVEPPFVIIGQILTMSYFSLILSWPLTNMAWDNINK</sequence>
<evidence type="ECO:0000256" key="3">
    <source>
        <dbReference type="ARBA" id="ARBA00022448"/>
    </source>
</evidence>
<dbReference type="Pfam" id="PF00033">
    <property type="entry name" value="Cytochrome_B"/>
    <property type="match status" value="1"/>
</dbReference>
<dbReference type="CDD" id="cd00290">
    <property type="entry name" value="cytochrome_b_C"/>
    <property type="match status" value="1"/>
</dbReference>
<keyword evidence="11 14" id="KW-0408">Iron</keyword>
<feature type="transmembrane region" description="Helical" evidence="14">
    <location>
        <begin position="30"/>
        <end position="56"/>
    </location>
</feature>
<dbReference type="PANTHER" id="PTHR19271">
    <property type="entry name" value="CYTOCHROME B"/>
    <property type="match status" value="1"/>
</dbReference>
<dbReference type="Pfam" id="PF00032">
    <property type="entry name" value="Cytochrom_B_C"/>
    <property type="match status" value="1"/>
</dbReference>
<keyword evidence="13 14" id="KW-0472">Membrane</keyword>
<dbReference type="GO" id="GO:0006122">
    <property type="term" value="P:mitochondrial electron transport, ubiquinol to cytochrome c"/>
    <property type="evidence" value="ECO:0007669"/>
    <property type="project" value="TreeGrafter"/>
</dbReference>
<dbReference type="PIRSF" id="PIRSF038885">
    <property type="entry name" value="COB"/>
    <property type="match status" value="1"/>
</dbReference>
<accession>A0A8E8GTU2</accession>
<evidence type="ECO:0000256" key="7">
    <source>
        <dbReference type="ARBA" id="ARBA00022723"/>
    </source>
</evidence>
<feature type="transmembrane region" description="Helical" evidence="14">
    <location>
        <begin position="320"/>
        <end position="340"/>
    </location>
</feature>
<evidence type="ECO:0000256" key="13">
    <source>
        <dbReference type="ARBA" id="ARBA00023136"/>
    </source>
</evidence>
<feature type="transmembrane region" description="Helical" evidence="14">
    <location>
        <begin position="288"/>
        <end position="308"/>
    </location>
</feature>
<feature type="transmembrane region" description="Helical" evidence="14">
    <location>
        <begin position="178"/>
        <end position="200"/>
    </location>
</feature>
<proteinExistence type="inferred from homology"/>
<dbReference type="GO" id="GO:0046872">
    <property type="term" value="F:metal ion binding"/>
    <property type="evidence" value="ECO:0007669"/>
    <property type="project" value="UniProtKB-UniRule"/>
</dbReference>
<evidence type="ECO:0000256" key="11">
    <source>
        <dbReference type="ARBA" id="ARBA00023004"/>
    </source>
</evidence>
<evidence type="ECO:0000256" key="2">
    <source>
        <dbReference type="ARBA" id="ARBA00013531"/>
    </source>
</evidence>
<comment type="cofactor">
    <cofactor evidence="14">
        <name>heme b</name>
        <dbReference type="ChEBI" id="CHEBI:60344"/>
    </cofactor>
    <text evidence="14">Binds 2 heme groups non-covalently.</text>
</comment>
<keyword evidence="10 14" id="KW-1133">Transmembrane helix</keyword>
<keyword evidence="4 14" id="KW-0349">Heme</keyword>
<dbReference type="InterPro" id="IPR005798">
    <property type="entry name" value="Cyt_b/b6_C"/>
</dbReference>
<dbReference type="InterPro" id="IPR030689">
    <property type="entry name" value="Cytochrome_b"/>
</dbReference>
<dbReference type="GO" id="GO:0016491">
    <property type="term" value="F:oxidoreductase activity"/>
    <property type="evidence" value="ECO:0007669"/>
    <property type="project" value="UniProtKB-UniRule"/>
</dbReference>
<dbReference type="PROSITE" id="PS51002">
    <property type="entry name" value="CYTB_NTER"/>
    <property type="match status" value="1"/>
</dbReference>
<feature type="transmembrane region" description="Helical" evidence="14">
    <location>
        <begin position="77"/>
        <end position="98"/>
    </location>
</feature>
<comment type="function">
    <text evidence="14">Component of the ubiquinol-cytochrome c reductase complex (complex III or cytochrome b-c1 complex) that is part of the mitochondrial respiratory chain. The b-c1 complex mediates electron transfer from ubiquinol to cytochrome c. Contributes to the generation of a proton gradient across the mitochondrial membrane that is then used for ATP synthesis.</text>
</comment>
<dbReference type="AlphaFoldDB" id="A0A8E8GTU2"/>
<dbReference type="InterPro" id="IPR048260">
    <property type="entry name" value="Cytochrome_b_C_euk/bac"/>
</dbReference>
<feature type="transmembrane region" description="Helical" evidence="14">
    <location>
        <begin position="347"/>
        <end position="367"/>
    </location>
</feature>
<feature type="domain" description="Cytochrome b/b6 C-terminal region profile" evidence="16">
    <location>
        <begin position="210"/>
        <end position="377"/>
    </location>
</feature>
<evidence type="ECO:0000256" key="5">
    <source>
        <dbReference type="ARBA" id="ARBA00022660"/>
    </source>
</evidence>
<feature type="transmembrane region" description="Helical" evidence="14">
    <location>
        <begin position="140"/>
        <end position="166"/>
    </location>
</feature>
<evidence type="ECO:0000256" key="14">
    <source>
        <dbReference type="RuleBase" id="RU362117"/>
    </source>
</evidence>
<geneLocation type="mitochondrion" evidence="17"/>
<dbReference type="InterPro" id="IPR048259">
    <property type="entry name" value="Cytochrome_b_N_euk/bac"/>
</dbReference>
<evidence type="ECO:0000313" key="17">
    <source>
        <dbReference type="EMBL" id="QWC54923.1"/>
    </source>
</evidence>
<evidence type="ECO:0000256" key="10">
    <source>
        <dbReference type="ARBA" id="ARBA00022989"/>
    </source>
</evidence>
<dbReference type="EMBL" id="MW916537">
    <property type="protein sequence ID" value="QWC54923.1"/>
    <property type="molecule type" value="Genomic_DNA"/>
</dbReference>
<evidence type="ECO:0000256" key="12">
    <source>
        <dbReference type="ARBA" id="ARBA00023128"/>
    </source>
</evidence>
<keyword evidence="7 14" id="KW-0479">Metal-binding</keyword>
<comment type="similarity">
    <text evidence="14">Belongs to the cytochrome b family.</text>
</comment>
<name>A0A8E8GTU2_9HEXA</name>
<dbReference type="GO" id="GO:0005743">
    <property type="term" value="C:mitochondrial inner membrane"/>
    <property type="evidence" value="ECO:0007669"/>
    <property type="project" value="UniProtKB-SubCell"/>
</dbReference>
<dbReference type="PROSITE" id="PS51003">
    <property type="entry name" value="CYTB_CTER"/>
    <property type="match status" value="1"/>
</dbReference>
<keyword evidence="9 14" id="KW-0249">Electron transport</keyword>
<keyword evidence="8" id="KW-0999">Mitochondrion inner membrane</keyword>
<evidence type="ECO:0000256" key="8">
    <source>
        <dbReference type="ARBA" id="ARBA00022792"/>
    </source>
</evidence>
<evidence type="ECO:0000256" key="1">
    <source>
        <dbReference type="ARBA" id="ARBA00004448"/>
    </source>
</evidence>
<keyword evidence="3 14" id="KW-0813">Transport</keyword>
<evidence type="ECO:0000256" key="6">
    <source>
        <dbReference type="ARBA" id="ARBA00022692"/>
    </source>
</evidence>
<evidence type="ECO:0000256" key="4">
    <source>
        <dbReference type="ARBA" id="ARBA00022617"/>
    </source>
</evidence>
<keyword evidence="5 14" id="KW-0679">Respiratory chain</keyword>
<evidence type="ECO:0000259" key="16">
    <source>
        <dbReference type="PROSITE" id="PS51003"/>
    </source>
</evidence>
<reference evidence="17" key="1">
    <citation type="submission" date="2021-04" db="EMBL/GenBank/DDBJ databases">
        <title>The mitochondrial genome of Megalothorax incertus.</title>
        <authorList>
            <person name="Ma Y."/>
            <person name="Huang C.-W."/>
            <person name="Chen W.-J."/>
            <person name="Luan Y.-X."/>
        </authorList>
    </citation>
    <scope>NUCLEOTIDE SEQUENCE</scope>
</reference>
<dbReference type="PANTHER" id="PTHR19271:SF16">
    <property type="entry name" value="CYTOCHROME B"/>
    <property type="match status" value="1"/>
</dbReference>
<dbReference type="CDD" id="cd00284">
    <property type="entry name" value="Cytochrome_b_N"/>
    <property type="match status" value="1"/>
</dbReference>
<evidence type="ECO:0000259" key="15">
    <source>
        <dbReference type="PROSITE" id="PS51002"/>
    </source>
</evidence>
<protein>
    <recommendedName>
        <fullName evidence="2 14">Cytochrome b</fullName>
    </recommendedName>
</protein>
<feature type="transmembrane region" description="Helical" evidence="14">
    <location>
        <begin position="229"/>
        <end position="250"/>
    </location>
</feature>
<evidence type="ECO:0000256" key="9">
    <source>
        <dbReference type="ARBA" id="ARBA00022982"/>
    </source>
</evidence>
<keyword evidence="12 14" id="KW-0496">Mitochondrion</keyword>
<feature type="transmembrane region" description="Helical" evidence="14">
    <location>
        <begin position="110"/>
        <end position="133"/>
    </location>
</feature>
<gene>
    <name evidence="17" type="primary">CYTB</name>
</gene>
<organism evidence="17">
    <name type="scientific">Megalothorax incertus</name>
    <dbReference type="NCBI Taxonomy" id="2579793"/>
    <lineage>
        <taxon>Eukaryota</taxon>
        <taxon>Metazoa</taxon>
        <taxon>Ecdysozoa</taxon>
        <taxon>Arthropoda</taxon>
        <taxon>Hexapoda</taxon>
        <taxon>Collembola</taxon>
        <taxon>Neelipleona</taxon>
        <taxon>Neelidae</taxon>
        <taxon>Megalothorax</taxon>
    </lineage>
</organism>
<dbReference type="InterPro" id="IPR005797">
    <property type="entry name" value="Cyt_b/b6_N"/>
</dbReference>